<keyword evidence="5 8" id="KW-1133">Transmembrane helix</keyword>
<feature type="transmembrane region" description="Helical" evidence="9">
    <location>
        <begin position="58"/>
        <end position="87"/>
    </location>
</feature>
<dbReference type="RefSeq" id="WP_022866427.1">
    <property type="nucleotide sequence ID" value="NZ_CAMYCL010000008.1"/>
</dbReference>
<keyword evidence="2" id="KW-1003">Cell membrane</keyword>
<sequence>MNNALALLITVLLLAGNGYFVACEFALTASRASRLEPLAETSKRAAKVLKATRNLNEMLAACQLGVTLCSVALGALAEPVIAGLLLIPFTALGLGYAVAHTVAFVVALLLVTALHVIFGEMVPKNLSVTHPERVGVLFVPSLLLFAKIFHPLTFCLNWLSIHIVRLFGMKPKDEVVSAFTAQEVASIVEASEAAGVLTDTQGLISGALEFSEHQVSDTMVKMSDVVTYDATATPEDIERGVAEHGFSRFVIVNGENILGYVHVKDILGVEESARRSAIPYWRIRRIENVHGEEEVEDALRLMQRTGTHMARVVDGAGGTQGIIFLEDVIEDLVGDVRDTMQRRKL</sequence>
<dbReference type="Pfam" id="PF01595">
    <property type="entry name" value="CNNM"/>
    <property type="match status" value="1"/>
</dbReference>
<dbReference type="InterPro" id="IPR002550">
    <property type="entry name" value="CNNM"/>
</dbReference>
<keyword evidence="7" id="KW-0129">CBS domain</keyword>
<evidence type="ECO:0000256" key="2">
    <source>
        <dbReference type="ARBA" id="ARBA00022475"/>
    </source>
</evidence>
<feature type="domain" description="CBS" evidence="10">
    <location>
        <begin position="282"/>
        <end position="339"/>
    </location>
</feature>
<comment type="caution">
    <text evidence="12">The sequence shown here is derived from an EMBL/GenBank/DDBJ whole genome shotgun (WGS) entry which is preliminary data.</text>
</comment>
<dbReference type="InterPro" id="IPR044751">
    <property type="entry name" value="Ion_transp-like_CBS"/>
</dbReference>
<evidence type="ECO:0000256" key="1">
    <source>
        <dbReference type="ARBA" id="ARBA00004651"/>
    </source>
</evidence>
<organism evidence="12 13">
    <name type="scientific">Actinotignum urinale</name>
    <dbReference type="NCBI Taxonomy" id="190146"/>
    <lineage>
        <taxon>Bacteria</taxon>
        <taxon>Bacillati</taxon>
        <taxon>Actinomycetota</taxon>
        <taxon>Actinomycetes</taxon>
        <taxon>Actinomycetales</taxon>
        <taxon>Actinomycetaceae</taxon>
        <taxon>Actinotignum</taxon>
    </lineage>
</organism>
<keyword evidence="3 8" id="KW-0812">Transmembrane</keyword>
<dbReference type="InterPro" id="IPR046342">
    <property type="entry name" value="CBS_dom_sf"/>
</dbReference>
<dbReference type="InterPro" id="IPR000644">
    <property type="entry name" value="CBS_dom"/>
</dbReference>
<evidence type="ECO:0000256" key="8">
    <source>
        <dbReference type="PROSITE-ProRule" id="PRU01193"/>
    </source>
</evidence>
<gene>
    <name evidence="12" type="ORF">R6G80_05790</name>
</gene>
<evidence type="ECO:0000313" key="12">
    <source>
        <dbReference type="EMBL" id="MDY5155237.1"/>
    </source>
</evidence>
<dbReference type="PROSITE" id="PS51371">
    <property type="entry name" value="CBS"/>
    <property type="match status" value="2"/>
</dbReference>
<evidence type="ECO:0000256" key="9">
    <source>
        <dbReference type="SAM" id="Phobius"/>
    </source>
</evidence>
<evidence type="ECO:0000256" key="3">
    <source>
        <dbReference type="ARBA" id="ARBA00022692"/>
    </source>
</evidence>
<feature type="domain" description="CNNM transmembrane" evidence="11">
    <location>
        <begin position="1"/>
        <end position="201"/>
    </location>
</feature>
<feature type="domain" description="CBS" evidence="10">
    <location>
        <begin position="219"/>
        <end position="276"/>
    </location>
</feature>
<evidence type="ECO:0000256" key="4">
    <source>
        <dbReference type="ARBA" id="ARBA00022737"/>
    </source>
</evidence>
<reference evidence="12" key="1">
    <citation type="submission" date="2023-10" db="EMBL/GenBank/DDBJ databases">
        <title>Whole Genome based description of the genera Actinobaculum and Actinotignum reveals a complex phylogenetic relationship within the species included in the genus Actinotignum.</title>
        <authorList>
            <person name="Jensen C.S."/>
            <person name="Dargis R."/>
            <person name="Kemp M."/>
            <person name="Christensen J.J."/>
        </authorList>
    </citation>
    <scope>NUCLEOTIDE SEQUENCE</scope>
    <source>
        <strain evidence="12">SLA_B511</strain>
    </source>
</reference>
<dbReference type="Proteomes" id="UP001281731">
    <property type="component" value="Unassembled WGS sequence"/>
</dbReference>
<dbReference type="GO" id="GO:0005886">
    <property type="term" value="C:plasma membrane"/>
    <property type="evidence" value="ECO:0007669"/>
    <property type="project" value="UniProtKB-SubCell"/>
</dbReference>
<feature type="transmembrane region" description="Helical" evidence="9">
    <location>
        <begin position="94"/>
        <end position="118"/>
    </location>
</feature>
<dbReference type="PANTHER" id="PTHR43099:SF5">
    <property type="entry name" value="HLYC_CORC FAMILY TRANSPORTER"/>
    <property type="match status" value="1"/>
</dbReference>
<dbReference type="CDD" id="cd04590">
    <property type="entry name" value="CBS_pair_CorC_HlyC_assoc"/>
    <property type="match status" value="1"/>
</dbReference>
<evidence type="ECO:0000259" key="11">
    <source>
        <dbReference type="PROSITE" id="PS51846"/>
    </source>
</evidence>
<evidence type="ECO:0000256" key="6">
    <source>
        <dbReference type="ARBA" id="ARBA00023136"/>
    </source>
</evidence>
<evidence type="ECO:0000313" key="13">
    <source>
        <dbReference type="Proteomes" id="UP001281731"/>
    </source>
</evidence>
<dbReference type="PROSITE" id="PS51846">
    <property type="entry name" value="CNNM"/>
    <property type="match status" value="1"/>
</dbReference>
<dbReference type="Gene3D" id="3.10.580.10">
    <property type="entry name" value="CBS-domain"/>
    <property type="match status" value="1"/>
</dbReference>
<keyword evidence="4" id="KW-0677">Repeat</keyword>
<proteinExistence type="predicted"/>
<dbReference type="SUPFAM" id="SSF54631">
    <property type="entry name" value="CBS-domain pair"/>
    <property type="match status" value="1"/>
</dbReference>
<dbReference type="SMART" id="SM00116">
    <property type="entry name" value="CBS"/>
    <property type="match status" value="2"/>
</dbReference>
<dbReference type="InterPro" id="IPR051676">
    <property type="entry name" value="UPF0053_domain"/>
</dbReference>
<feature type="transmembrane region" description="Helical" evidence="9">
    <location>
        <begin position="138"/>
        <end position="159"/>
    </location>
</feature>
<dbReference type="PANTHER" id="PTHR43099">
    <property type="entry name" value="UPF0053 PROTEIN YRKA"/>
    <property type="match status" value="1"/>
</dbReference>
<evidence type="ECO:0000256" key="7">
    <source>
        <dbReference type="PROSITE-ProRule" id="PRU00703"/>
    </source>
</evidence>
<dbReference type="AlphaFoldDB" id="A0AAW9HRE0"/>
<evidence type="ECO:0000259" key="10">
    <source>
        <dbReference type="PROSITE" id="PS51371"/>
    </source>
</evidence>
<protein>
    <submittedName>
        <fullName evidence="12">Hemolysin family protein</fullName>
    </submittedName>
</protein>
<dbReference type="Pfam" id="PF00571">
    <property type="entry name" value="CBS"/>
    <property type="match status" value="2"/>
</dbReference>
<keyword evidence="6 8" id="KW-0472">Membrane</keyword>
<name>A0AAW9HRE0_9ACTO</name>
<dbReference type="EMBL" id="JAWNGC010000006">
    <property type="protein sequence ID" value="MDY5155237.1"/>
    <property type="molecule type" value="Genomic_DNA"/>
</dbReference>
<evidence type="ECO:0000256" key="5">
    <source>
        <dbReference type="ARBA" id="ARBA00022989"/>
    </source>
</evidence>
<accession>A0AAW9HRE0</accession>
<comment type="subcellular location">
    <subcellularLocation>
        <location evidence="1">Cell membrane</location>
        <topology evidence="1">Multi-pass membrane protein</topology>
    </subcellularLocation>
</comment>